<accession>A0A835L240</accession>
<dbReference type="Proteomes" id="UP000648187">
    <property type="component" value="Unassembled WGS sequence"/>
</dbReference>
<name>A0A835L240_SPOEX</name>
<evidence type="ECO:0000256" key="1">
    <source>
        <dbReference type="SAM" id="MobiDB-lite"/>
    </source>
</evidence>
<feature type="region of interest" description="Disordered" evidence="1">
    <location>
        <begin position="20"/>
        <end position="53"/>
    </location>
</feature>
<evidence type="ECO:0000313" key="3">
    <source>
        <dbReference type="Proteomes" id="UP000648187"/>
    </source>
</evidence>
<comment type="caution">
    <text evidence="2">The sequence shown here is derived from an EMBL/GenBank/DDBJ whole genome shotgun (WGS) entry which is preliminary data.</text>
</comment>
<reference evidence="2" key="1">
    <citation type="submission" date="2020-08" db="EMBL/GenBank/DDBJ databases">
        <title>Spodoptera exigua strain:BAW_Kor-Di-RS1 Genome sequencing and assembly.</title>
        <authorList>
            <person name="Kim J."/>
            <person name="Nam H.Y."/>
            <person name="Kwon M."/>
            <person name="Choi J.H."/>
            <person name="Cho S.R."/>
            <person name="Kim G.-H."/>
        </authorList>
    </citation>
    <scope>NUCLEOTIDE SEQUENCE</scope>
    <source>
        <strain evidence="2">BAW_Kor-Di-RS1</strain>
        <tissue evidence="2">Whole-body</tissue>
    </source>
</reference>
<sequence length="161" mass="17333">MSGVRAARARRARLCRWRAAGARKKASRQMRDAARRTAPPSRGACRAPRSRSARHISQNTSIIAWCVSPLRLGLGEVVSSARPACAGAGGAWRARGAGGARASARAPVARRQAGGSRRPALSHCTAATLRSRTRDKVRDAAPHRTLHMLHITLEHFSFITS</sequence>
<dbReference type="AlphaFoldDB" id="A0A835L240"/>
<dbReference type="EMBL" id="JACKWZ010000193">
    <property type="protein sequence ID" value="KAF9412321.1"/>
    <property type="molecule type" value="Genomic_DNA"/>
</dbReference>
<evidence type="ECO:0000313" key="2">
    <source>
        <dbReference type="EMBL" id="KAF9412321.1"/>
    </source>
</evidence>
<proteinExistence type="predicted"/>
<protein>
    <submittedName>
        <fullName evidence="2">Uncharacterized protein</fullName>
    </submittedName>
</protein>
<keyword evidence="3" id="KW-1185">Reference proteome</keyword>
<organism evidence="2 3">
    <name type="scientific">Spodoptera exigua</name>
    <name type="common">Beet armyworm</name>
    <name type="synonym">Noctua fulgens</name>
    <dbReference type="NCBI Taxonomy" id="7107"/>
    <lineage>
        <taxon>Eukaryota</taxon>
        <taxon>Metazoa</taxon>
        <taxon>Ecdysozoa</taxon>
        <taxon>Arthropoda</taxon>
        <taxon>Hexapoda</taxon>
        <taxon>Insecta</taxon>
        <taxon>Pterygota</taxon>
        <taxon>Neoptera</taxon>
        <taxon>Endopterygota</taxon>
        <taxon>Lepidoptera</taxon>
        <taxon>Glossata</taxon>
        <taxon>Ditrysia</taxon>
        <taxon>Noctuoidea</taxon>
        <taxon>Noctuidae</taxon>
        <taxon>Amphipyrinae</taxon>
        <taxon>Spodoptera</taxon>
    </lineage>
</organism>
<gene>
    <name evidence="2" type="ORF">HW555_009159</name>
</gene>